<dbReference type="GO" id="GO:0043565">
    <property type="term" value="F:sequence-specific DNA binding"/>
    <property type="evidence" value="ECO:0007669"/>
    <property type="project" value="InterPro"/>
</dbReference>
<feature type="modified residue" description="4-aspartylphosphate" evidence="4">
    <location>
        <position position="60"/>
    </location>
</feature>
<evidence type="ECO:0008006" key="9">
    <source>
        <dbReference type="Google" id="ProtNLM"/>
    </source>
</evidence>
<dbReference type="CDD" id="cd17536">
    <property type="entry name" value="REC_YesN-like"/>
    <property type="match status" value="1"/>
</dbReference>
<dbReference type="Pfam" id="PF00072">
    <property type="entry name" value="Response_reg"/>
    <property type="match status" value="1"/>
</dbReference>
<dbReference type="Gene3D" id="1.10.10.60">
    <property type="entry name" value="Homeodomain-like"/>
    <property type="match status" value="2"/>
</dbReference>
<comment type="caution">
    <text evidence="7">The sequence shown here is derived from an EMBL/GenBank/DDBJ whole genome shotgun (WGS) entry which is preliminary data.</text>
</comment>
<dbReference type="PANTHER" id="PTHR43280:SF2">
    <property type="entry name" value="HTH-TYPE TRANSCRIPTIONAL REGULATOR EXSA"/>
    <property type="match status" value="1"/>
</dbReference>
<protein>
    <recommendedName>
        <fullName evidence="9">Two-component response regulator</fullName>
    </recommendedName>
</protein>
<evidence type="ECO:0000313" key="7">
    <source>
        <dbReference type="EMBL" id="OAK75049.1"/>
    </source>
</evidence>
<evidence type="ECO:0000259" key="5">
    <source>
        <dbReference type="PROSITE" id="PS01124"/>
    </source>
</evidence>
<dbReference type="SUPFAM" id="SSF52172">
    <property type="entry name" value="CheY-like"/>
    <property type="match status" value="1"/>
</dbReference>
<dbReference type="PATRIC" id="fig|217031.6.peg.692"/>
<proteinExistence type="predicted"/>
<feature type="domain" description="Response regulatory" evidence="6">
    <location>
        <begin position="8"/>
        <end position="125"/>
    </location>
</feature>
<dbReference type="PROSITE" id="PS50110">
    <property type="entry name" value="RESPONSE_REGULATORY"/>
    <property type="match status" value="1"/>
</dbReference>
<evidence type="ECO:0000256" key="1">
    <source>
        <dbReference type="ARBA" id="ARBA00023015"/>
    </source>
</evidence>
<feature type="domain" description="HTH araC/xylS-type" evidence="5">
    <location>
        <begin position="412"/>
        <end position="510"/>
    </location>
</feature>
<dbReference type="InterPro" id="IPR011006">
    <property type="entry name" value="CheY-like_superfamily"/>
</dbReference>
<dbReference type="InterPro" id="IPR018060">
    <property type="entry name" value="HTH_AraC"/>
</dbReference>
<organism evidence="7 8">
    <name type="scientific">Lederbergia galactosidilytica</name>
    <dbReference type="NCBI Taxonomy" id="217031"/>
    <lineage>
        <taxon>Bacteria</taxon>
        <taxon>Bacillati</taxon>
        <taxon>Bacillota</taxon>
        <taxon>Bacilli</taxon>
        <taxon>Bacillales</taxon>
        <taxon>Bacillaceae</taxon>
        <taxon>Lederbergia</taxon>
    </lineage>
</organism>
<dbReference type="InterPro" id="IPR001789">
    <property type="entry name" value="Sig_transdc_resp-reg_receiver"/>
</dbReference>
<dbReference type="SMART" id="SM00342">
    <property type="entry name" value="HTH_ARAC"/>
    <property type="match status" value="1"/>
</dbReference>
<evidence type="ECO:0000256" key="4">
    <source>
        <dbReference type="PROSITE-ProRule" id="PRU00169"/>
    </source>
</evidence>
<dbReference type="PROSITE" id="PS01124">
    <property type="entry name" value="HTH_ARAC_FAMILY_2"/>
    <property type="match status" value="1"/>
</dbReference>
<reference evidence="7 8" key="1">
    <citation type="submission" date="2015-05" db="EMBL/GenBank/DDBJ databases">
        <title>Comparison of genome.</title>
        <authorList>
            <person name="Zheng Z."/>
            <person name="Sun M."/>
        </authorList>
    </citation>
    <scope>NUCLEOTIDE SEQUENCE [LARGE SCALE GENOMIC DNA]</scope>
    <source>
        <strain evidence="7 8">G25-74</strain>
    </source>
</reference>
<evidence type="ECO:0000256" key="3">
    <source>
        <dbReference type="ARBA" id="ARBA00023163"/>
    </source>
</evidence>
<keyword evidence="8" id="KW-1185">Reference proteome</keyword>
<dbReference type="InterPro" id="IPR009057">
    <property type="entry name" value="Homeodomain-like_sf"/>
</dbReference>
<evidence type="ECO:0000256" key="2">
    <source>
        <dbReference type="ARBA" id="ARBA00023125"/>
    </source>
</evidence>
<dbReference type="Proteomes" id="UP000077881">
    <property type="component" value="Unassembled WGS sequence"/>
</dbReference>
<dbReference type="PANTHER" id="PTHR43280">
    <property type="entry name" value="ARAC-FAMILY TRANSCRIPTIONAL REGULATOR"/>
    <property type="match status" value="1"/>
</dbReference>
<keyword evidence="4" id="KW-0597">Phosphoprotein</keyword>
<dbReference type="SUPFAM" id="SSF46689">
    <property type="entry name" value="Homeodomain-like"/>
    <property type="match status" value="2"/>
</dbReference>
<evidence type="ECO:0000313" key="8">
    <source>
        <dbReference type="Proteomes" id="UP000077881"/>
    </source>
</evidence>
<gene>
    <name evidence="7" type="ORF">ABB05_03180</name>
</gene>
<dbReference type="GO" id="GO:0003700">
    <property type="term" value="F:DNA-binding transcription factor activity"/>
    <property type="evidence" value="ECO:0007669"/>
    <property type="project" value="InterPro"/>
</dbReference>
<keyword evidence="1" id="KW-0805">Transcription regulation</keyword>
<sequence length="513" mass="60457">MMEQERCKVLIVDDEVLIRQGIRHYVNWDEEGFVIIGEASNGEEALNIIEKTPPHIIITDIVMPIMDGIELTKKVKEEYPEIEVIILSSFSDFDYVRSTFQSGVADYILKPKLEGPELLRALKQALRRLPNFDLDLSNQSITTTEDWIRYLMAGYEPINQKQLEYESFPKSHFCLMEIDLKLVKDIHKVKKNIMEQLPYVLADFNYYPILLEDRSFSYIINIDKEEFSSLIATIKKVAGKSEKIGHSIIWLLGEPFKEMAQLKKHYEDELKRLRSYRFYFPEQNFLMLRELPEVPEESSFELNRFIDVFKRRDFEKAFEELNQYTEYLTHQYTVNENEFKAILGNIIFNITLLLEGMKFDLNQMQQDRYQYFAMLNEADNSKSAKDCFTNFLEEVQNLITSQMNTQNQSNMPQLLEYIDQHYNEPISLADLANHFHFNPSYLSTYFSQHHGIGFNEYLNQIRIEKAKSYLENKNVSISEISGFVGYSDHSYFCKVFKKMTGMSPSKYRKSSLI</sequence>
<dbReference type="Gene3D" id="3.40.50.2300">
    <property type="match status" value="1"/>
</dbReference>
<dbReference type="AlphaFoldDB" id="A0A178A5D1"/>
<accession>A0A178A5D1</accession>
<dbReference type="GO" id="GO:0000160">
    <property type="term" value="P:phosphorelay signal transduction system"/>
    <property type="evidence" value="ECO:0007669"/>
    <property type="project" value="InterPro"/>
</dbReference>
<keyword evidence="2" id="KW-0238">DNA-binding</keyword>
<dbReference type="STRING" id="217031.ABB05_03180"/>
<dbReference type="InterPro" id="IPR020449">
    <property type="entry name" value="Tscrpt_reg_AraC-type_HTH"/>
</dbReference>
<dbReference type="PRINTS" id="PR00032">
    <property type="entry name" value="HTHARAC"/>
</dbReference>
<evidence type="ECO:0000259" key="6">
    <source>
        <dbReference type="PROSITE" id="PS50110"/>
    </source>
</evidence>
<dbReference type="SMART" id="SM00448">
    <property type="entry name" value="REC"/>
    <property type="match status" value="1"/>
</dbReference>
<keyword evidence="3" id="KW-0804">Transcription</keyword>
<dbReference type="EMBL" id="LDJR01000015">
    <property type="protein sequence ID" value="OAK75049.1"/>
    <property type="molecule type" value="Genomic_DNA"/>
</dbReference>
<name>A0A178A5D1_9BACI</name>
<dbReference type="Pfam" id="PF12833">
    <property type="entry name" value="HTH_18"/>
    <property type="match status" value="1"/>
</dbReference>